<protein>
    <submittedName>
        <fullName evidence="4">C-x8-C-x5-C-x3-H type zinc finger protein</fullName>
    </submittedName>
</protein>
<feature type="domain" description="Tandem CCCH zinc finger" evidence="3">
    <location>
        <begin position="437"/>
        <end position="485"/>
    </location>
</feature>
<dbReference type="InterPro" id="IPR057683">
    <property type="entry name" value="DUF7923"/>
</dbReference>
<accession>A0A2P5HG26</accession>
<evidence type="ECO:0000256" key="1">
    <source>
        <dbReference type="SAM" id="MobiDB-lite"/>
    </source>
</evidence>
<dbReference type="EMBL" id="MAVT02002546">
    <property type="protein sequence ID" value="POS69210.1"/>
    <property type="molecule type" value="Genomic_DNA"/>
</dbReference>
<name>A0A2P5HG26_DIAHE</name>
<dbReference type="InParanoid" id="A0A2P5HG26"/>
<feature type="domain" description="DUF7923" evidence="2">
    <location>
        <begin position="89"/>
        <end position="284"/>
    </location>
</feature>
<dbReference type="PANTHER" id="PTHR37543">
    <property type="entry name" value="CCCH ZINC FINGER DNA BINDING PROTEIN (AFU_ORTHOLOGUE AFUA_5G12760)"/>
    <property type="match status" value="1"/>
</dbReference>
<keyword evidence="5" id="KW-1185">Reference proteome</keyword>
<reference evidence="4" key="1">
    <citation type="submission" date="2017-09" db="EMBL/GenBank/DDBJ databases">
        <title>Polyketide synthases of a Diaporthe helianthi virulent isolate.</title>
        <authorList>
            <person name="Baroncelli R."/>
        </authorList>
    </citation>
    <scope>NUCLEOTIDE SEQUENCE [LARGE SCALE GENOMIC DNA]</scope>
    <source>
        <strain evidence="4">7/96</strain>
    </source>
</reference>
<dbReference type="AlphaFoldDB" id="A0A2P5HG26"/>
<proteinExistence type="predicted"/>
<dbReference type="Pfam" id="PF25543">
    <property type="entry name" value="zf-CCCH_tandem"/>
    <property type="match status" value="1"/>
</dbReference>
<dbReference type="STRING" id="158607.A0A2P5HG26"/>
<dbReference type="Pfam" id="PF25540">
    <property type="entry name" value="DUF7923"/>
    <property type="match status" value="1"/>
</dbReference>
<feature type="region of interest" description="Disordered" evidence="1">
    <location>
        <begin position="314"/>
        <end position="343"/>
    </location>
</feature>
<dbReference type="Proteomes" id="UP000094444">
    <property type="component" value="Unassembled WGS sequence"/>
</dbReference>
<gene>
    <name evidence="4" type="ORF">DHEL01_v212397</name>
</gene>
<evidence type="ECO:0000313" key="4">
    <source>
        <dbReference type="EMBL" id="POS69210.1"/>
    </source>
</evidence>
<evidence type="ECO:0000259" key="3">
    <source>
        <dbReference type="Pfam" id="PF25543"/>
    </source>
</evidence>
<feature type="compositionally biased region" description="Low complexity" evidence="1">
    <location>
        <begin position="331"/>
        <end position="343"/>
    </location>
</feature>
<dbReference type="PANTHER" id="PTHR37543:SF1">
    <property type="entry name" value="CCCH ZINC FINGER DNA BINDING PROTEIN (AFU_ORTHOLOGUE AFUA_5G12760)"/>
    <property type="match status" value="1"/>
</dbReference>
<comment type="caution">
    <text evidence="4">The sequence shown here is derived from an EMBL/GenBank/DDBJ whole genome shotgun (WGS) entry which is preliminary data.</text>
</comment>
<evidence type="ECO:0000313" key="5">
    <source>
        <dbReference type="Proteomes" id="UP000094444"/>
    </source>
</evidence>
<sequence length="498" mass="55583">MSSSKDHDGYLAKLQQIQDADAARLDALRQADEDRRALFEEVLTKYKDLIELHGDLASDLSDLKLVNRTLNSSIRGLSAELDSLKQQEDSKSLVGVFIDGDGAKFHEHLVRDGLEGGELAAQNLKDAIKKQLKDLYPNDNTGNWQIIVWYITALDGLASVYHGALSQNMEYHGVSFRDCLRLFAIGINRGADYNFNFIDVGGGNNDLKLKEITDAKLRETFKIMLPHCRHVFFAGCHDEGYVTFLSPYKHDQKIAPKITLIESHNTRPKFHELGFRMTKFPGIFRTEDFSHPTKLHPPAISTAVLQDRNRANGVASPPQLLESRAPTPVMSPSGAGSWASSARNGMTSSSKVIDIKPAKRASDVKKFYLVNAQNERVDGPLPKAPPQAHESLLNRIERENGGRNFCNQCNFFDPETCSTQADFKHGKADLTPGEELVLRQKVRGILCPQGSWCEVFDCPFGHHCRYGSNCNNPGACKFATTHHKPSRKIFEDGSYKLL</sequence>
<dbReference type="OrthoDB" id="2270193at2759"/>
<evidence type="ECO:0000259" key="2">
    <source>
        <dbReference type="Pfam" id="PF25540"/>
    </source>
</evidence>
<dbReference type="InterPro" id="IPR057654">
    <property type="entry name" value="Znf-CCCH_tandem"/>
</dbReference>
<organism evidence="4 5">
    <name type="scientific">Diaporthe helianthi</name>
    <dbReference type="NCBI Taxonomy" id="158607"/>
    <lineage>
        <taxon>Eukaryota</taxon>
        <taxon>Fungi</taxon>
        <taxon>Dikarya</taxon>
        <taxon>Ascomycota</taxon>
        <taxon>Pezizomycotina</taxon>
        <taxon>Sordariomycetes</taxon>
        <taxon>Sordariomycetidae</taxon>
        <taxon>Diaporthales</taxon>
        <taxon>Diaporthaceae</taxon>
        <taxon>Diaporthe</taxon>
    </lineage>
</organism>